<dbReference type="Gene3D" id="3.30.365.10">
    <property type="entry name" value="Aldehyde oxidase/xanthine dehydrogenase, molybdopterin binding domain"/>
    <property type="match status" value="4"/>
</dbReference>
<gene>
    <name evidence="4" type="ORF">JF922_16755</name>
</gene>
<dbReference type="InterPro" id="IPR000674">
    <property type="entry name" value="Ald_Oxase/Xan_DH_a/b"/>
</dbReference>
<protein>
    <submittedName>
        <fullName evidence="4">Xanthine dehydrogenase family protein</fullName>
    </submittedName>
</protein>
<organism evidence="4 5">
    <name type="scientific">Candidatus Nephthysia bennettiae</name>
    <dbReference type="NCBI Taxonomy" id="3127016"/>
    <lineage>
        <taxon>Bacteria</taxon>
        <taxon>Bacillati</taxon>
        <taxon>Candidatus Dormiibacterota</taxon>
        <taxon>Candidatus Dormibacteria</taxon>
        <taxon>Candidatus Dormibacterales</taxon>
        <taxon>Candidatus Dormibacteraceae</taxon>
        <taxon>Candidatus Nephthysia</taxon>
    </lineage>
</organism>
<dbReference type="AlphaFoldDB" id="A0A934KAU0"/>
<keyword evidence="1" id="KW-0500">Molybdenum</keyword>
<evidence type="ECO:0000256" key="1">
    <source>
        <dbReference type="ARBA" id="ARBA00022505"/>
    </source>
</evidence>
<evidence type="ECO:0000259" key="3">
    <source>
        <dbReference type="SMART" id="SM01008"/>
    </source>
</evidence>
<evidence type="ECO:0000313" key="5">
    <source>
        <dbReference type="Proteomes" id="UP000612893"/>
    </source>
</evidence>
<dbReference type="GO" id="GO:0016491">
    <property type="term" value="F:oxidoreductase activity"/>
    <property type="evidence" value="ECO:0007669"/>
    <property type="project" value="UniProtKB-KW"/>
</dbReference>
<keyword evidence="2" id="KW-0560">Oxidoreductase</keyword>
<dbReference type="InterPro" id="IPR016208">
    <property type="entry name" value="Ald_Oxase/xanthine_DH-like"/>
</dbReference>
<accession>A0A934KAU0</accession>
<dbReference type="InterPro" id="IPR008274">
    <property type="entry name" value="AldOxase/xan_DH_MoCoBD1"/>
</dbReference>
<dbReference type="InterPro" id="IPR036856">
    <property type="entry name" value="Ald_Oxase/Xan_DH_a/b_sf"/>
</dbReference>
<dbReference type="SMART" id="SM01008">
    <property type="entry name" value="Ald_Xan_dh_C"/>
    <property type="match status" value="1"/>
</dbReference>
<evidence type="ECO:0000313" key="4">
    <source>
        <dbReference type="EMBL" id="MBJ7599713.1"/>
    </source>
</evidence>
<proteinExistence type="predicted"/>
<evidence type="ECO:0000256" key="2">
    <source>
        <dbReference type="ARBA" id="ARBA00023002"/>
    </source>
</evidence>
<comment type="caution">
    <text evidence="4">The sequence shown here is derived from an EMBL/GenBank/DDBJ whole genome shotgun (WGS) entry which is preliminary data.</text>
</comment>
<reference evidence="4" key="1">
    <citation type="submission" date="2020-10" db="EMBL/GenBank/DDBJ databases">
        <title>Ca. Dormibacterota MAGs.</title>
        <authorList>
            <person name="Montgomery K."/>
        </authorList>
    </citation>
    <scope>NUCLEOTIDE SEQUENCE [LARGE SCALE GENOMIC DNA]</scope>
    <source>
        <strain evidence="4">SC8812_S17_10</strain>
    </source>
</reference>
<keyword evidence="5" id="KW-1185">Reference proteome</keyword>
<dbReference type="Pfam" id="PF01315">
    <property type="entry name" value="Ald_Xan_dh_C"/>
    <property type="match status" value="1"/>
</dbReference>
<dbReference type="GO" id="GO:0005506">
    <property type="term" value="F:iron ion binding"/>
    <property type="evidence" value="ECO:0007669"/>
    <property type="project" value="InterPro"/>
</dbReference>
<dbReference type="InterPro" id="IPR037165">
    <property type="entry name" value="AldOxase/xan_DH_Mopterin-bd_sf"/>
</dbReference>
<dbReference type="SUPFAM" id="SSF54665">
    <property type="entry name" value="CO dehydrogenase molybdoprotein N-domain-like"/>
    <property type="match status" value="1"/>
</dbReference>
<dbReference type="InterPro" id="IPR046867">
    <property type="entry name" value="AldOxase/xan_DH_MoCoBD2"/>
</dbReference>
<dbReference type="PANTHER" id="PTHR11908">
    <property type="entry name" value="XANTHINE DEHYDROGENASE"/>
    <property type="match status" value="1"/>
</dbReference>
<dbReference type="EMBL" id="JAEKNR010000168">
    <property type="protein sequence ID" value="MBJ7599713.1"/>
    <property type="molecule type" value="Genomic_DNA"/>
</dbReference>
<dbReference type="PANTHER" id="PTHR11908:SF132">
    <property type="entry name" value="ALDEHYDE OXIDASE 1-RELATED"/>
    <property type="match status" value="1"/>
</dbReference>
<feature type="domain" description="Aldehyde oxidase/xanthine dehydrogenase a/b hammerhead" evidence="3">
    <location>
        <begin position="19"/>
        <end position="121"/>
    </location>
</feature>
<sequence>MVTVIGTPRRRIEGAEKVTGATRFTADFQLRGLAHARLVLSPHPSARILRVDLAAARAAPGVLDAVSGAELPAVAASGPDQPLARERVHFAGQPVAAVVAETEEAAADAAALVEVDYEPLEAVLDPGQATRPDVSRVLDDACSGAEDTGAHGVAGGGEDVDGELPPNVSARVRFREGDVDAALAASALVVGGRYRVPAVHQGFLEPHVAIAEAGRDGSLTIWTPTQGSFSTRSTVAEQLRLPVSRVRVVPMPVGGGFGGKLCLVEPLLALLSSRVERPVRLELTRTEEFLMGRGAPGATIDLALGADGNGGLLALRADVVFDNGAGPGGLGGLAALLLGGAYRLPAYDITALDVVTNKTPVTAYRAPGGAHAFFALESAMDELASRLGQDPIELRLRNASREGDPRPDGRRWPRIGLIECLEAAREHPVYTGARADGEGVGLAVGAWGGGLEPAAAGCRVEPDGTLLLHLGSVDISGTNTTLAMIAAETFGVSPDRVRIETGDTATAPYAGMAGGSKTIYTVGPAVQQAAADARRQVLEIAAEELEAALEDLIVEDGEVRVAGTPGHSLDVGHLAGLAAQFGGRYPPVLGQGRAAVAAQSPMFTVQVARTAVDAETGQWRLTGYAAIQDVGRALNPPEVEGQIHGGALQSLGRVLGEELVWDGDGQLRTASFVDYGLPTIDQAPDIEVELLELPSPHGPFGAKGVGEPPAVPAPAAVANAIHAACGRRLTTLPADFLRLFEAAGLPVEATT</sequence>
<name>A0A934KAU0_9BACT</name>
<dbReference type="Gene3D" id="3.90.1170.50">
    <property type="entry name" value="Aldehyde oxidase/xanthine dehydrogenase, a/b hammerhead"/>
    <property type="match status" value="1"/>
</dbReference>
<dbReference type="SUPFAM" id="SSF56003">
    <property type="entry name" value="Molybdenum cofactor-binding domain"/>
    <property type="match status" value="1"/>
</dbReference>
<dbReference type="Pfam" id="PF02738">
    <property type="entry name" value="MoCoBD_1"/>
    <property type="match status" value="1"/>
</dbReference>
<dbReference type="Pfam" id="PF20256">
    <property type="entry name" value="MoCoBD_2"/>
    <property type="match status" value="1"/>
</dbReference>
<dbReference type="Proteomes" id="UP000612893">
    <property type="component" value="Unassembled WGS sequence"/>
</dbReference>